<accession>A0AB39R849</accession>
<name>A0AB39R849_9ACTN</name>
<proteinExistence type="predicted"/>
<evidence type="ECO:0000256" key="1">
    <source>
        <dbReference type="SAM" id="Phobius"/>
    </source>
</evidence>
<protein>
    <recommendedName>
        <fullName evidence="3">Protein kilB</fullName>
    </recommendedName>
</protein>
<dbReference type="AlphaFoldDB" id="A0AB39R849"/>
<keyword evidence="1" id="KW-0812">Transmembrane</keyword>
<evidence type="ECO:0000313" key="2">
    <source>
        <dbReference type="EMBL" id="XDQ50496.1"/>
    </source>
</evidence>
<sequence length="156" mass="17518">MDTVLASVVAVAGTLIGSLSTYLFQRRTVERAEVMAREERLRQERLAAYGGYAGAVTELKRGVITLWFRRRRSPRDEDAYRAAQLESDRLGAAAEAAAFRLHLVADEPVLRQLMDAVSAKISEIRQAEDRQRLIALEAEFEQAVRAFLDAAARRIQ</sequence>
<reference evidence="2" key="1">
    <citation type="submission" date="2024-07" db="EMBL/GenBank/DDBJ databases">
        <authorList>
            <person name="Yu S.T."/>
        </authorList>
    </citation>
    <scope>NUCLEOTIDE SEQUENCE</scope>
    <source>
        <strain evidence="2">R41</strain>
    </source>
</reference>
<gene>
    <name evidence="2" type="ORF">AB5J53_01600</name>
</gene>
<feature type="transmembrane region" description="Helical" evidence="1">
    <location>
        <begin position="6"/>
        <end position="24"/>
    </location>
</feature>
<keyword evidence="1" id="KW-1133">Transmembrane helix</keyword>
<dbReference type="EMBL" id="CP163443">
    <property type="protein sequence ID" value="XDQ50496.1"/>
    <property type="molecule type" value="Genomic_DNA"/>
</dbReference>
<organism evidence="2">
    <name type="scientific">Streptomyces sp. R41</name>
    <dbReference type="NCBI Taxonomy" id="3238632"/>
    <lineage>
        <taxon>Bacteria</taxon>
        <taxon>Bacillati</taxon>
        <taxon>Actinomycetota</taxon>
        <taxon>Actinomycetes</taxon>
        <taxon>Kitasatosporales</taxon>
        <taxon>Streptomycetaceae</taxon>
        <taxon>Streptomyces</taxon>
    </lineage>
</organism>
<keyword evidence="1" id="KW-0472">Membrane</keyword>
<dbReference type="RefSeq" id="WP_369243847.1">
    <property type="nucleotide sequence ID" value="NZ_CP163443.1"/>
</dbReference>
<evidence type="ECO:0008006" key="3">
    <source>
        <dbReference type="Google" id="ProtNLM"/>
    </source>
</evidence>